<dbReference type="InterPro" id="IPR025962">
    <property type="entry name" value="SdpI/YhfL"/>
</dbReference>
<keyword evidence="1" id="KW-0472">Membrane</keyword>
<keyword evidence="3" id="KW-1185">Reference proteome</keyword>
<comment type="caution">
    <text evidence="2">The sequence shown here is derived from an EMBL/GenBank/DDBJ whole genome shotgun (WGS) entry which is preliminary data.</text>
</comment>
<evidence type="ECO:0000313" key="3">
    <source>
        <dbReference type="Proteomes" id="UP001206312"/>
    </source>
</evidence>
<organism evidence="2 3">
    <name type="scientific">Robiginitalea marina</name>
    <dbReference type="NCBI Taxonomy" id="2954105"/>
    <lineage>
        <taxon>Bacteria</taxon>
        <taxon>Pseudomonadati</taxon>
        <taxon>Bacteroidota</taxon>
        <taxon>Flavobacteriia</taxon>
        <taxon>Flavobacteriales</taxon>
        <taxon>Flavobacteriaceae</taxon>
        <taxon>Robiginitalea</taxon>
    </lineage>
</organism>
<name>A0ABT1AZA5_9FLAO</name>
<gene>
    <name evidence="2" type="ORF">NG653_10625</name>
</gene>
<keyword evidence="1" id="KW-0812">Transmembrane</keyword>
<evidence type="ECO:0000313" key="2">
    <source>
        <dbReference type="EMBL" id="MCO5725312.1"/>
    </source>
</evidence>
<dbReference type="EMBL" id="JAMXIB010000008">
    <property type="protein sequence ID" value="MCO5725312.1"/>
    <property type="molecule type" value="Genomic_DNA"/>
</dbReference>
<protein>
    <submittedName>
        <fullName evidence="2">SdpI family protein</fullName>
    </submittedName>
</protein>
<feature type="transmembrane region" description="Helical" evidence="1">
    <location>
        <begin position="87"/>
        <end position="105"/>
    </location>
</feature>
<dbReference type="Proteomes" id="UP001206312">
    <property type="component" value="Unassembled WGS sequence"/>
</dbReference>
<accession>A0ABT1AZA5</accession>
<dbReference type="RefSeq" id="WP_252741685.1">
    <property type="nucleotide sequence ID" value="NZ_JAMXIB010000008.1"/>
</dbReference>
<feature type="transmembrane region" description="Helical" evidence="1">
    <location>
        <begin position="63"/>
        <end position="81"/>
    </location>
</feature>
<evidence type="ECO:0000256" key="1">
    <source>
        <dbReference type="SAM" id="Phobius"/>
    </source>
</evidence>
<proteinExistence type="predicted"/>
<reference evidence="2 3" key="1">
    <citation type="submission" date="2022-06" db="EMBL/GenBank/DDBJ databases">
        <authorList>
            <person name="Xuan X."/>
        </authorList>
    </citation>
    <scope>NUCLEOTIDE SEQUENCE [LARGE SCALE GENOMIC DNA]</scope>
    <source>
        <strain evidence="2 3">2V75</strain>
    </source>
</reference>
<sequence length="117" mass="13121">MEALLTNPWTLTLVLTGVIFAISGTILWKYPPKNINWLYGYRTARSMKSQECWDFAQTYAARGMVWVGGIQLVLGLAGLQFPMHPGWAAFLAIVVMCLMIGVLLFRVEHALKARFGT</sequence>
<feature type="transmembrane region" description="Helical" evidence="1">
    <location>
        <begin position="6"/>
        <end position="28"/>
    </location>
</feature>
<dbReference type="Pfam" id="PF13630">
    <property type="entry name" value="SdpI"/>
    <property type="match status" value="1"/>
</dbReference>
<keyword evidence="1" id="KW-1133">Transmembrane helix</keyword>